<dbReference type="GO" id="GO:0005524">
    <property type="term" value="F:ATP binding"/>
    <property type="evidence" value="ECO:0007669"/>
    <property type="project" value="UniProtKB-KW"/>
</dbReference>
<gene>
    <name evidence="6" type="ORF">PXEA_LOCUS23949</name>
</gene>
<dbReference type="PANTHER" id="PTHR47959:SF1">
    <property type="entry name" value="ATP-DEPENDENT RNA HELICASE DBPA"/>
    <property type="match status" value="1"/>
</dbReference>
<reference evidence="6" key="1">
    <citation type="submission" date="2018-11" db="EMBL/GenBank/DDBJ databases">
        <authorList>
            <consortium name="Pathogen Informatics"/>
        </authorList>
    </citation>
    <scope>NUCLEOTIDE SEQUENCE</scope>
</reference>
<dbReference type="AlphaFoldDB" id="A0A3S5AIZ9"/>
<sequence>MSQDNRQIALTQFRSGQTAILVATDLAARGLDIADVDLVINFDVPTGITWSEALKSYIHRVGRTARAGRPGRAISLVTPYSVTRLKAIESALGHRIPQLRWPGSSCLDHRLRDLVLGANKQAKAFRESRFPFKP</sequence>
<name>A0A3S5AIZ9_9PLAT</name>
<dbReference type="InterPro" id="IPR027417">
    <property type="entry name" value="P-loop_NTPase"/>
</dbReference>
<protein>
    <recommendedName>
        <fullName evidence="5">Helicase C-terminal domain-containing protein</fullName>
    </recommendedName>
</protein>
<comment type="caution">
    <text evidence="6">The sequence shown here is derived from an EMBL/GenBank/DDBJ whole genome shotgun (WGS) entry which is preliminary data.</text>
</comment>
<evidence type="ECO:0000256" key="4">
    <source>
        <dbReference type="ARBA" id="ARBA00022840"/>
    </source>
</evidence>
<evidence type="ECO:0000259" key="5">
    <source>
        <dbReference type="PROSITE" id="PS51194"/>
    </source>
</evidence>
<dbReference type="Pfam" id="PF00271">
    <property type="entry name" value="Helicase_C"/>
    <property type="match status" value="1"/>
</dbReference>
<keyword evidence="7" id="KW-1185">Reference proteome</keyword>
<organism evidence="6 7">
    <name type="scientific">Protopolystoma xenopodis</name>
    <dbReference type="NCBI Taxonomy" id="117903"/>
    <lineage>
        <taxon>Eukaryota</taxon>
        <taxon>Metazoa</taxon>
        <taxon>Spiralia</taxon>
        <taxon>Lophotrochozoa</taxon>
        <taxon>Platyhelminthes</taxon>
        <taxon>Monogenea</taxon>
        <taxon>Polyopisthocotylea</taxon>
        <taxon>Polystomatidea</taxon>
        <taxon>Polystomatidae</taxon>
        <taxon>Protopolystoma</taxon>
    </lineage>
</organism>
<dbReference type="CDD" id="cd18787">
    <property type="entry name" value="SF2_C_DEAD"/>
    <property type="match status" value="1"/>
</dbReference>
<dbReference type="GO" id="GO:0003724">
    <property type="term" value="F:RNA helicase activity"/>
    <property type="evidence" value="ECO:0007669"/>
    <property type="project" value="TreeGrafter"/>
</dbReference>
<evidence type="ECO:0000256" key="2">
    <source>
        <dbReference type="ARBA" id="ARBA00022801"/>
    </source>
</evidence>
<dbReference type="Gene3D" id="3.40.50.300">
    <property type="entry name" value="P-loop containing nucleotide triphosphate hydrolases"/>
    <property type="match status" value="1"/>
</dbReference>
<dbReference type="SMART" id="SM00490">
    <property type="entry name" value="HELICc"/>
    <property type="match status" value="1"/>
</dbReference>
<dbReference type="PROSITE" id="PS51194">
    <property type="entry name" value="HELICASE_CTER"/>
    <property type="match status" value="1"/>
</dbReference>
<evidence type="ECO:0000256" key="1">
    <source>
        <dbReference type="ARBA" id="ARBA00022741"/>
    </source>
</evidence>
<feature type="domain" description="Helicase C-terminal" evidence="5">
    <location>
        <begin position="1"/>
        <end position="115"/>
    </location>
</feature>
<evidence type="ECO:0000313" key="6">
    <source>
        <dbReference type="EMBL" id="VEL30509.1"/>
    </source>
</evidence>
<dbReference type="SUPFAM" id="SSF52540">
    <property type="entry name" value="P-loop containing nucleoside triphosphate hydrolases"/>
    <property type="match status" value="1"/>
</dbReference>
<accession>A0A3S5AIZ9</accession>
<dbReference type="GO" id="GO:0005829">
    <property type="term" value="C:cytosol"/>
    <property type="evidence" value="ECO:0007669"/>
    <property type="project" value="TreeGrafter"/>
</dbReference>
<dbReference type="InterPro" id="IPR050079">
    <property type="entry name" value="DEAD_box_RNA_helicase"/>
</dbReference>
<keyword evidence="2" id="KW-0378">Hydrolase</keyword>
<evidence type="ECO:0000256" key="3">
    <source>
        <dbReference type="ARBA" id="ARBA00022806"/>
    </source>
</evidence>
<proteinExistence type="predicted"/>
<dbReference type="Proteomes" id="UP000784294">
    <property type="component" value="Unassembled WGS sequence"/>
</dbReference>
<dbReference type="OrthoDB" id="10261904at2759"/>
<keyword evidence="1" id="KW-0547">Nucleotide-binding</keyword>
<dbReference type="PANTHER" id="PTHR47959">
    <property type="entry name" value="ATP-DEPENDENT RNA HELICASE RHLE-RELATED"/>
    <property type="match status" value="1"/>
</dbReference>
<dbReference type="GO" id="GO:0016787">
    <property type="term" value="F:hydrolase activity"/>
    <property type="evidence" value="ECO:0007669"/>
    <property type="project" value="UniProtKB-KW"/>
</dbReference>
<dbReference type="InterPro" id="IPR001650">
    <property type="entry name" value="Helicase_C-like"/>
</dbReference>
<keyword evidence="3" id="KW-0347">Helicase</keyword>
<keyword evidence="4" id="KW-0067">ATP-binding</keyword>
<evidence type="ECO:0000313" key="7">
    <source>
        <dbReference type="Proteomes" id="UP000784294"/>
    </source>
</evidence>
<dbReference type="EMBL" id="CAAALY010112836">
    <property type="protein sequence ID" value="VEL30509.1"/>
    <property type="molecule type" value="Genomic_DNA"/>
</dbReference>